<keyword evidence="2" id="KW-1185">Reference proteome</keyword>
<sequence>MNIVYDSDNYAIVAFPTRQAFELVDKASSRSLFVQGSIALGLRSAIDNIPDEDRDQESIDALLDDFCAGVARPIAIH</sequence>
<dbReference type="InterPro" id="IPR021951">
    <property type="entry name" value="DUF3567"/>
</dbReference>
<dbReference type="Pfam" id="PF12091">
    <property type="entry name" value="DUF3567"/>
    <property type="match status" value="1"/>
</dbReference>
<protein>
    <recommendedName>
        <fullName evidence="3">DUF3567 domain-containing protein</fullName>
    </recommendedName>
</protein>
<reference evidence="1 2" key="1">
    <citation type="submission" date="2016-10" db="EMBL/GenBank/DDBJ databases">
        <authorList>
            <person name="de Groot N.N."/>
        </authorList>
    </citation>
    <scope>NUCLEOTIDE SEQUENCE [LARGE SCALE GENOMIC DNA]</scope>
    <source>
        <strain evidence="1 2">DSM 5885</strain>
    </source>
</reference>
<evidence type="ECO:0000313" key="1">
    <source>
        <dbReference type="EMBL" id="SDH40320.1"/>
    </source>
</evidence>
<dbReference type="OrthoDB" id="9153776at2"/>
<dbReference type="STRING" id="83767.SAMN05660652_01674"/>
<gene>
    <name evidence="1" type="ORF">SAMN05660652_01674</name>
</gene>
<dbReference type="RefSeq" id="WP_091936470.1">
    <property type="nucleotide sequence ID" value="NZ_FNCY01000005.1"/>
</dbReference>
<evidence type="ECO:0000313" key="2">
    <source>
        <dbReference type="Proteomes" id="UP000198607"/>
    </source>
</evidence>
<dbReference type="Proteomes" id="UP000198607">
    <property type="component" value="Unassembled WGS sequence"/>
</dbReference>
<organism evidence="1 2">
    <name type="scientific">Propionivibrio dicarboxylicus</name>
    <dbReference type="NCBI Taxonomy" id="83767"/>
    <lineage>
        <taxon>Bacteria</taxon>
        <taxon>Pseudomonadati</taxon>
        <taxon>Pseudomonadota</taxon>
        <taxon>Betaproteobacteria</taxon>
        <taxon>Rhodocyclales</taxon>
        <taxon>Rhodocyclaceae</taxon>
        <taxon>Propionivibrio</taxon>
    </lineage>
</organism>
<proteinExistence type="predicted"/>
<dbReference type="EMBL" id="FNCY01000005">
    <property type="protein sequence ID" value="SDH40320.1"/>
    <property type="molecule type" value="Genomic_DNA"/>
</dbReference>
<accession>A0A1G8C5X8</accession>
<dbReference type="AlphaFoldDB" id="A0A1G8C5X8"/>
<name>A0A1G8C5X8_9RHOO</name>
<evidence type="ECO:0008006" key="3">
    <source>
        <dbReference type="Google" id="ProtNLM"/>
    </source>
</evidence>